<dbReference type="Gene3D" id="3.40.720.10">
    <property type="entry name" value="Alkaline Phosphatase, subunit A"/>
    <property type="match status" value="2"/>
</dbReference>
<dbReference type="PANTHER" id="PTHR31956">
    <property type="entry name" value="NON-SPECIFIC PHOSPHOLIPASE C4-RELATED"/>
    <property type="match status" value="1"/>
</dbReference>
<reference evidence="2" key="2">
    <citation type="submission" date="2020-09" db="EMBL/GenBank/DDBJ databases">
        <authorList>
            <person name="Sun Q."/>
            <person name="Zhou Y."/>
        </authorList>
    </citation>
    <scope>NUCLEOTIDE SEQUENCE</scope>
    <source>
        <strain evidence="2">CGMCC 1.15725</strain>
    </source>
</reference>
<reference evidence="2" key="1">
    <citation type="journal article" date="2014" name="Int. J. Syst. Evol. Microbiol.">
        <title>Complete genome sequence of Corynebacterium casei LMG S-19264T (=DSM 44701T), isolated from a smear-ripened cheese.</title>
        <authorList>
            <consortium name="US DOE Joint Genome Institute (JGI-PGF)"/>
            <person name="Walter F."/>
            <person name="Albersmeier A."/>
            <person name="Kalinowski J."/>
            <person name="Ruckert C."/>
        </authorList>
    </citation>
    <scope>NUCLEOTIDE SEQUENCE</scope>
    <source>
        <strain evidence="2">CGMCC 1.15725</strain>
    </source>
</reference>
<dbReference type="EMBL" id="BMJQ01000003">
    <property type="protein sequence ID" value="GGF08972.1"/>
    <property type="molecule type" value="Genomic_DNA"/>
</dbReference>
<protein>
    <submittedName>
        <fullName evidence="2">Phosphoesterase</fullName>
    </submittedName>
</protein>
<proteinExistence type="predicted"/>
<evidence type="ECO:0000313" key="2">
    <source>
        <dbReference type="EMBL" id="GGF08972.1"/>
    </source>
</evidence>
<keyword evidence="1" id="KW-0378">Hydrolase</keyword>
<evidence type="ECO:0000313" key="3">
    <source>
        <dbReference type="Proteomes" id="UP000646365"/>
    </source>
</evidence>
<comment type="caution">
    <text evidence="2">The sequence shown here is derived from an EMBL/GenBank/DDBJ whole genome shotgun (WGS) entry which is preliminary data.</text>
</comment>
<gene>
    <name evidence="2" type="ORF">GCM10011611_13040</name>
</gene>
<evidence type="ECO:0000256" key="1">
    <source>
        <dbReference type="ARBA" id="ARBA00022801"/>
    </source>
</evidence>
<dbReference type="AlphaFoldDB" id="A0A8J3E2I9"/>
<dbReference type="GO" id="GO:0009395">
    <property type="term" value="P:phospholipid catabolic process"/>
    <property type="evidence" value="ECO:0007669"/>
    <property type="project" value="TreeGrafter"/>
</dbReference>
<name>A0A8J3E2I9_9PROT</name>
<dbReference type="SUPFAM" id="SSF53649">
    <property type="entry name" value="Alkaline phosphatase-like"/>
    <property type="match status" value="1"/>
</dbReference>
<dbReference type="Pfam" id="PF04185">
    <property type="entry name" value="Phosphoesterase"/>
    <property type="match status" value="1"/>
</dbReference>
<dbReference type="PANTHER" id="PTHR31956:SF1">
    <property type="entry name" value="NON-SPECIFIC PHOSPHOLIPASE C1"/>
    <property type="match status" value="1"/>
</dbReference>
<dbReference type="Proteomes" id="UP000646365">
    <property type="component" value="Unassembled WGS sequence"/>
</dbReference>
<dbReference type="GO" id="GO:0042578">
    <property type="term" value="F:phosphoric ester hydrolase activity"/>
    <property type="evidence" value="ECO:0007669"/>
    <property type="project" value="UniProtKB-ARBA"/>
</dbReference>
<dbReference type="InterPro" id="IPR007312">
    <property type="entry name" value="Phosphoesterase"/>
</dbReference>
<accession>A0A8J3E2I9</accession>
<sequence length="464" mass="49823">MLENRSFDCMLGWLKPGDPDYRGLTGDETNPQPGAGLPPVPVWNQPGTDPATMSIPNPDPGEFFAQDMNVQLFGAGQPTTGTPKMDGFVINYAGQSGVAAANINAVMHYFTPDQVPVISALANAFGVSDTWHASAPCQTWPNRFFVHTATAAGYVNNLPPHFPYCMKSIYELLDEKQKSWRIYFHDMPQSATLANVWESGALNFRPFEEEFVKDAAAGNLPNYSFIEPRYLSSSLLQLIANDEHPPHNVHYGEQLIATVYNALRSGPNWESTLFIVTYDEHGGCYDHVAPPEAPPPGGPTPDGFAFDRYGVRVPAVIVSPYIPAGSIVRPTSGTLPFDHSSIIKTLTNLWGLSGPLTGRDAAAPDLLGALSLAEPTNGGPETITPPDLVPSAGEIAEAVQRPTNDLQKSLCALAAHLPPTSTPIPDYIADLEKQAIAPTAPACETVEAAGSYIEAQVKAFIGTL</sequence>
<organism evidence="2 3">
    <name type="scientific">Aliidongia dinghuensis</name>
    <dbReference type="NCBI Taxonomy" id="1867774"/>
    <lineage>
        <taxon>Bacteria</taxon>
        <taxon>Pseudomonadati</taxon>
        <taxon>Pseudomonadota</taxon>
        <taxon>Alphaproteobacteria</taxon>
        <taxon>Rhodospirillales</taxon>
        <taxon>Dongiaceae</taxon>
        <taxon>Aliidongia</taxon>
    </lineage>
</organism>
<dbReference type="InterPro" id="IPR017850">
    <property type="entry name" value="Alkaline_phosphatase_core_sf"/>
</dbReference>
<keyword evidence="3" id="KW-1185">Reference proteome</keyword>